<dbReference type="RefSeq" id="WP_382390720.1">
    <property type="nucleotide sequence ID" value="NZ_JBHUNA010000003.1"/>
</dbReference>
<organism evidence="2 3">
    <name type="scientific">Lentibacillus juripiscarius</name>
    <dbReference type="NCBI Taxonomy" id="257446"/>
    <lineage>
        <taxon>Bacteria</taxon>
        <taxon>Bacillati</taxon>
        <taxon>Bacillota</taxon>
        <taxon>Bacilli</taxon>
        <taxon>Bacillales</taxon>
        <taxon>Bacillaceae</taxon>
        <taxon>Lentibacillus</taxon>
    </lineage>
</organism>
<evidence type="ECO:0000313" key="3">
    <source>
        <dbReference type="Proteomes" id="UP001597502"/>
    </source>
</evidence>
<keyword evidence="1" id="KW-0472">Membrane</keyword>
<name>A0ABW5V5G3_9BACI</name>
<comment type="caution">
    <text evidence="2">The sequence shown here is derived from an EMBL/GenBank/DDBJ whole genome shotgun (WGS) entry which is preliminary data.</text>
</comment>
<evidence type="ECO:0000256" key="1">
    <source>
        <dbReference type="SAM" id="Phobius"/>
    </source>
</evidence>
<gene>
    <name evidence="2" type="ORF">ACFSUO_02450</name>
</gene>
<reference evidence="3" key="1">
    <citation type="journal article" date="2019" name="Int. J. Syst. Evol. Microbiol.">
        <title>The Global Catalogue of Microorganisms (GCM) 10K type strain sequencing project: providing services to taxonomists for standard genome sequencing and annotation.</title>
        <authorList>
            <consortium name="The Broad Institute Genomics Platform"/>
            <consortium name="The Broad Institute Genome Sequencing Center for Infectious Disease"/>
            <person name="Wu L."/>
            <person name="Ma J."/>
        </authorList>
    </citation>
    <scope>NUCLEOTIDE SEQUENCE [LARGE SCALE GENOMIC DNA]</scope>
    <source>
        <strain evidence="3">TISTR 1535</strain>
    </source>
</reference>
<feature type="transmembrane region" description="Helical" evidence="1">
    <location>
        <begin position="7"/>
        <end position="25"/>
    </location>
</feature>
<proteinExistence type="predicted"/>
<sequence>MNKYQERTVYISSVVLVFFLALSLFTNEWGFFLLSLPPVFINVMFAFLAKKNKYIQRFNQRHSDREGKTTVNQQV</sequence>
<dbReference type="EMBL" id="JBHUNA010000003">
    <property type="protein sequence ID" value="MFD2759850.1"/>
    <property type="molecule type" value="Genomic_DNA"/>
</dbReference>
<evidence type="ECO:0000313" key="2">
    <source>
        <dbReference type="EMBL" id="MFD2759850.1"/>
    </source>
</evidence>
<feature type="transmembrane region" description="Helical" evidence="1">
    <location>
        <begin position="31"/>
        <end position="49"/>
    </location>
</feature>
<accession>A0ABW5V5G3</accession>
<dbReference type="Proteomes" id="UP001597502">
    <property type="component" value="Unassembled WGS sequence"/>
</dbReference>
<keyword evidence="1" id="KW-1133">Transmembrane helix</keyword>
<keyword evidence="3" id="KW-1185">Reference proteome</keyword>
<keyword evidence="1" id="KW-0812">Transmembrane</keyword>
<protein>
    <submittedName>
        <fullName evidence="2">Uncharacterized protein</fullName>
    </submittedName>
</protein>